<protein>
    <submittedName>
        <fullName evidence="1">Uncharacterized protein</fullName>
    </submittedName>
</protein>
<dbReference type="AlphaFoldDB" id="A0A965ZLM6"/>
<keyword evidence="2" id="KW-1185">Reference proteome</keyword>
<organism evidence="1 2">
    <name type="scientific">Mucilaginibacter agri</name>
    <dbReference type="NCBI Taxonomy" id="2695265"/>
    <lineage>
        <taxon>Bacteria</taxon>
        <taxon>Pseudomonadati</taxon>
        <taxon>Bacteroidota</taxon>
        <taxon>Sphingobacteriia</taxon>
        <taxon>Sphingobacteriales</taxon>
        <taxon>Sphingobacteriaceae</taxon>
        <taxon>Mucilaginibacter</taxon>
    </lineage>
</organism>
<dbReference type="RefSeq" id="WP_166587944.1">
    <property type="nucleotide sequence ID" value="NZ_WWEO01000045.1"/>
</dbReference>
<reference evidence="1" key="1">
    <citation type="submission" date="2020-01" db="EMBL/GenBank/DDBJ databases">
        <authorList>
            <person name="Seo Y.L."/>
        </authorList>
    </citation>
    <scope>NUCLEOTIDE SEQUENCE</scope>
    <source>
        <strain evidence="1">R11</strain>
    </source>
</reference>
<dbReference type="Proteomes" id="UP000638732">
    <property type="component" value="Unassembled WGS sequence"/>
</dbReference>
<proteinExistence type="predicted"/>
<evidence type="ECO:0000313" key="1">
    <source>
        <dbReference type="EMBL" id="NCD71971.1"/>
    </source>
</evidence>
<gene>
    <name evidence="1" type="ORF">GSY63_21590</name>
</gene>
<name>A0A965ZLM6_9SPHI</name>
<evidence type="ECO:0000313" key="2">
    <source>
        <dbReference type="Proteomes" id="UP000638732"/>
    </source>
</evidence>
<sequence length="92" mass="10972">MSTLPIGTYMEDEKRFEFDFVKHLLKITYYGGARLARTIISPFRMIKNDDHLYLLIHDYDEEGEKKIMIESINPEEMVIHDDNTSYKLQKVK</sequence>
<comment type="caution">
    <text evidence="1">The sequence shown here is derived from an EMBL/GenBank/DDBJ whole genome shotgun (WGS) entry which is preliminary data.</text>
</comment>
<dbReference type="EMBL" id="WWEO01000045">
    <property type="protein sequence ID" value="NCD71971.1"/>
    <property type="molecule type" value="Genomic_DNA"/>
</dbReference>
<accession>A0A965ZLM6</accession>
<reference evidence="1" key="2">
    <citation type="submission" date="2020-10" db="EMBL/GenBank/DDBJ databases">
        <title>Mucilaginibacter sp. nov., isolated from soil.</title>
        <authorList>
            <person name="Jeon C.O."/>
        </authorList>
    </citation>
    <scope>NUCLEOTIDE SEQUENCE</scope>
    <source>
        <strain evidence="1">R11</strain>
    </source>
</reference>